<dbReference type="FunCoup" id="A0A165FCY0">
    <property type="interactions" value="470"/>
</dbReference>
<dbReference type="InParanoid" id="A0A165FCY0"/>
<dbReference type="EMBL" id="KV423975">
    <property type="protein sequence ID" value="KZT56566.1"/>
    <property type="molecule type" value="Genomic_DNA"/>
</dbReference>
<sequence length="128" mass="14657">MVKLITHNLLCCHARGCNYPENFPLVFRDVTQLEVREADFNAEFLQKMMPRLEWTALVNTAKQLGDTSLPEEMPQGDAVDEGILKKLHHVLMEIHIEEGAMHCPKCDHKYPILQGIPNMLLAEHEIGR</sequence>
<accession>A0A165FCY0</accession>
<dbReference type="PANTHER" id="PTHR12773:SF0">
    <property type="entry name" value="MULTIFUNCTIONAL METHYLTRANSFERASE SUBUNIT TRM112-LIKE PROTEIN"/>
    <property type="match status" value="1"/>
</dbReference>
<dbReference type="SUPFAM" id="SSF158997">
    <property type="entry name" value="Trm112p-like"/>
    <property type="match status" value="1"/>
</dbReference>
<keyword evidence="4" id="KW-1185">Reference proteome</keyword>
<dbReference type="OrthoDB" id="2187549at2759"/>
<gene>
    <name evidence="3" type="ORF">CALCODRAFT_454134</name>
</gene>
<proteinExistence type="inferred from homology"/>
<evidence type="ECO:0000256" key="2">
    <source>
        <dbReference type="ARBA" id="ARBA00065633"/>
    </source>
</evidence>
<evidence type="ECO:0000256" key="1">
    <source>
        <dbReference type="ARBA" id="ARBA00007980"/>
    </source>
</evidence>
<organism evidence="3 4">
    <name type="scientific">Calocera cornea HHB12733</name>
    <dbReference type="NCBI Taxonomy" id="1353952"/>
    <lineage>
        <taxon>Eukaryota</taxon>
        <taxon>Fungi</taxon>
        <taxon>Dikarya</taxon>
        <taxon>Basidiomycota</taxon>
        <taxon>Agaricomycotina</taxon>
        <taxon>Dacrymycetes</taxon>
        <taxon>Dacrymycetales</taxon>
        <taxon>Dacrymycetaceae</taxon>
        <taxon>Calocera</taxon>
    </lineage>
</organism>
<dbReference type="FunFam" id="2.20.25.10:FF:000018">
    <property type="entry name" value="Multifunctional methyltransferase subunit TRM112-like B"/>
    <property type="match status" value="1"/>
</dbReference>
<dbReference type="Gene3D" id="2.20.25.10">
    <property type="match status" value="1"/>
</dbReference>
<dbReference type="PANTHER" id="PTHR12773">
    <property type="entry name" value="UPF0315 PROTEIN-RELATED"/>
    <property type="match status" value="1"/>
</dbReference>
<reference evidence="3 4" key="1">
    <citation type="journal article" date="2016" name="Mol. Biol. Evol.">
        <title>Comparative Genomics of Early-Diverging Mushroom-Forming Fungi Provides Insights into the Origins of Lignocellulose Decay Capabilities.</title>
        <authorList>
            <person name="Nagy L.G."/>
            <person name="Riley R."/>
            <person name="Tritt A."/>
            <person name="Adam C."/>
            <person name="Daum C."/>
            <person name="Floudas D."/>
            <person name="Sun H."/>
            <person name="Yadav J.S."/>
            <person name="Pangilinan J."/>
            <person name="Larsson K.H."/>
            <person name="Matsuura K."/>
            <person name="Barry K."/>
            <person name="Labutti K."/>
            <person name="Kuo R."/>
            <person name="Ohm R.A."/>
            <person name="Bhattacharya S.S."/>
            <person name="Shirouzu T."/>
            <person name="Yoshinaga Y."/>
            <person name="Martin F.M."/>
            <person name="Grigoriev I.V."/>
            <person name="Hibbett D.S."/>
        </authorList>
    </citation>
    <scope>NUCLEOTIDE SEQUENCE [LARGE SCALE GENOMIC DNA]</scope>
    <source>
        <strain evidence="3 4">HHB12733</strain>
    </source>
</reference>
<dbReference type="Proteomes" id="UP000076842">
    <property type="component" value="Unassembled WGS sequence"/>
</dbReference>
<comment type="subunit">
    <text evidence="2">Interacts with TRM9.</text>
</comment>
<evidence type="ECO:0000313" key="3">
    <source>
        <dbReference type="EMBL" id="KZT56566.1"/>
    </source>
</evidence>
<comment type="similarity">
    <text evidence="1">Belongs to the TRM112 family.</text>
</comment>
<evidence type="ECO:0000313" key="4">
    <source>
        <dbReference type="Proteomes" id="UP000076842"/>
    </source>
</evidence>
<dbReference type="GO" id="GO:0046982">
    <property type="term" value="F:protein heterodimerization activity"/>
    <property type="evidence" value="ECO:0007669"/>
    <property type="project" value="InterPro"/>
</dbReference>
<dbReference type="GO" id="GO:0030488">
    <property type="term" value="P:tRNA methylation"/>
    <property type="evidence" value="ECO:0007669"/>
    <property type="project" value="TreeGrafter"/>
</dbReference>
<dbReference type="AlphaFoldDB" id="A0A165FCY0"/>
<dbReference type="CDD" id="cd21089">
    <property type="entry name" value="Trm112-like"/>
    <property type="match status" value="1"/>
</dbReference>
<name>A0A165FCY0_9BASI</name>
<dbReference type="Pfam" id="PF03966">
    <property type="entry name" value="Trm112p"/>
    <property type="match status" value="1"/>
</dbReference>
<protein>
    <submittedName>
        <fullName evidence="3">Trm112</fullName>
    </submittedName>
</protein>
<dbReference type="InterPro" id="IPR039127">
    <property type="entry name" value="Trm112"/>
</dbReference>
<dbReference type="GO" id="GO:0070476">
    <property type="term" value="P:rRNA (guanine-N7)-methylation"/>
    <property type="evidence" value="ECO:0007669"/>
    <property type="project" value="TreeGrafter"/>
</dbReference>
<dbReference type="InterPro" id="IPR005651">
    <property type="entry name" value="Trm112-like"/>
</dbReference>
<dbReference type="STRING" id="1353952.A0A165FCY0"/>